<organism evidence="1 2">
    <name type="scientific">Rhodotorula paludigena</name>
    <dbReference type="NCBI Taxonomy" id="86838"/>
    <lineage>
        <taxon>Eukaryota</taxon>
        <taxon>Fungi</taxon>
        <taxon>Dikarya</taxon>
        <taxon>Basidiomycota</taxon>
        <taxon>Pucciniomycotina</taxon>
        <taxon>Microbotryomycetes</taxon>
        <taxon>Sporidiobolales</taxon>
        <taxon>Sporidiobolaceae</taxon>
        <taxon>Rhodotorula</taxon>
    </lineage>
</organism>
<gene>
    <name evidence="1" type="ORF">Rhopal_005107-T1</name>
</gene>
<evidence type="ECO:0000313" key="1">
    <source>
        <dbReference type="EMBL" id="GJN92078.1"/>
    </source>
</evidence>
<sequence length="293" mass="31203">MGFAISLIEVLRFLDYKHGFKSVGTKQPRSTSTPSATLVDLLDKAVTVNKQPELITRLNSEALWLAECIGLDNVVCVLDTLRTPGASRVLKILAGHAPLDGFNEVYQQLPVAQNGDGNTGMYIAVRHARALDGPLPTRESGICSALATGKTVKPGQAVGYVESALRGASSYAGSARLAAEIANAPVQVGQTEPVAVGRAQKGVGSRVAQHGDQQGYRLRITEPGNGRPKLCRQFGHNTAFGVPRSDAEYLESLLHNGVAYVPPVELQTNDNYEPPRLLFYVTGVPPAFGCAAE</sequence>
<protein>
    <submittedName>
        <fullName evidence="1">Uncharacterized protein</fullName>
    </submittedName>
</protein>
<reference evidence="1 2" key="1">
    <citation type="submission" date="2021-12" db="EMBL/GenBank/DDBJ databases">
        <title>High titer production of polyol ester of fatty acids by Rhodotorula paludigena BS15 towards product separation-free biomass refinery.</title>
        <authorList>
            <person name="Mano J."/>
            <person name="Ono H."/>
            <person name="Tanaka T."/>
            <person name="Naito K."/>
            <person name="Sushida H."/>
            <person name="Ike M."/>
            <person name="Tokuyasu K."/>
            <person name="Kitaoka M."/>
        </authorList>
    </citation>
    <scope>NUCLEOTIDE SEQUENCE [LARGE SCALE GENOMIC DNA]</scope>
    <source>
        <strain evidence="1 2">BS15</strain>
    </source>
</reference>
<dbReference type="Proteomes" id="UP001342314">
    <property type="component" value="Unassembled WGS sequence"/>
</dbReference>
<dbReference type="AlphaFoldDB" id="A0AAV5GU04"/>
<comment type="caution">
    <text evidence="1">The sequence shown here is derived from an EMBL/GenBank/DDBJ whole genome shotgun (WGS) entry which is preliminary data.</text>
</comment>
<evidence type="ECO:0000313" key="2">
    <source>
        <dbReference type="Proteomes" id="UP001342314"/>
    </source>
</evidence>
<name>A0AAV5GU04_9BASI</name>
<dbReference type="EMBL" id="BQKY01000010">
    <property type="protein sequence ID" value="GJN92078.1"/>
    <property type="molecule type" value="Genomic_DNA"/>
</dbReference>
<proteinExistence type="predicted"/>
<keyword evidence="2" id="KW-1185">Reference proteome</keyword>
<accession>A0AAV5GU04</accession>